<sequence>TKAAIEPELYVSSHHTCDCNPCGNDIKNVTLDIEDLQKQISSINNVIDSTNGIIESISEILLPGDDGGLTHDRRTEAT</sequence>
<keyword evidence="2" id="KW-1185">Reference proteome</keyword>
<gene>
    <name evidence="1" type="ORF">PACLA_8A033332</name>
</gene>
<reference evidence="1" key="1">
    <citation type="submission" date="2020-04" db="EMBL/GenBank/DDBJ databases">
        <authorList>
            <person name="Alioto T."/>
            <person name="Alioto T."/>
            <person name="Gomez Garrido J."/>
        </authorList>
    </citation>
    <scope>NUCLEOTIDE SEQUENCE</scope>
    <source>
        <strain evidence="1">A484AB</strain>
    </source>
</reference>
<organism evidence="1 2">
    <name type="scientific">Paramuricea clavata</name>
    <name type="common">Red gorgonian</name>
    <name type="synonym">Violescent sea-whip</name>
    <dbReference type="NCBI Taxonomy" id="317549"/>
    <lineage>
        <taxon>Eukaryota</taxon>
        <taxon>Metazoa</taxon>
        <taxon>Cnidaria</taxon>
        <taxon>Anthozoa</taxon>
        <taxon>Octocorallia</taxon>
        <taxon>Malacalcyonacea</taxon>
        <taxon>Plexauridae</taxon>
        <taxon>Paramuricea</taxon>
    </lineage>
</organism>
<evidence type="ECO:0000313" key="1">
    <source>
        <dbReference type="EMBL" id="CAB4041903.1"/>
    </source>
</evidence>
<feature type="non-terminal residue" evidence="1">
    <location>
        <position position="1"/>
    </location>
</feature>
<protein>
    <submittedName>
        <fullName evidence="1">Uncharacterized protein</fullName>
    </submittedName>
</protein>
<accession>A0A6S7LRW1</accession>
<dbReference type="Proteomes" id="UP001152795">
    <property type="component" value="Unassembled WGS sequence"/>
</dbReference>
<dbReference type="AlphaFoldDB" id="A0A6S7LRW1"/>
<evidence type="ECO:0000313" key="2">
    <source>
        <dbReference type="Proteomes" id="UP001152795"/>
    </source>
</evidence>
<comment type="caution">
    <text evidence="1">The sequence shown here is derived from an EMBL/GenBank/DDBJ whole genome shotgun (WGS) entry which is preliminary data.</text>
</comment>
<feature type="non-terminal residue" evidence="1">
    <location>
        <position position="78"/>
    </location>
</feature>
<proteinExistence type="predicted"/>
<name>A0A6S7LRW1_PARCT</name>
<dbReference type="EMBL" id="CACRXK020029132">
    <property type="protein sequence ID" value="CAB4041903.1"/>
    <property type="molecule type" value="Genomic_DNA"/>
</dbReference>